<dbReference type="Gene3D" id="2.30.110.40">
    <property type="entry name" value="Phage tail tube protein"/>
    <property type="match status" value="1"/>
</dbReference>
<dbReference type="Proteomes" id="UP000306509">
    <property type="component" value="Unassembled WGS sequence"/>
</dbReference>
<dbReference type="RefSeq" id="WP_138002821.1">
    <property type="nucleotide sequence ID" value="NZ_QGQD01000060.1"/>
</dbReference>
<evidence type="ECO:0000313" key="1">
    <source>
        <dbReference type="EMBL" id="TLC99991.1"/>
    </source>
</evidence>
<dbReference type="InterPro" id="IPR038628">
    <property type="entry name" value="XkdM-like_sf"/>
</dbReference>
<organism evidence="1 2">
    <name type="scientific">Robinsoniella peoriensis</name>
    <dbReference type="NCBI Taxonomy" id="180332"/>
    <lineage>
        <taxon>Bacteria</taxon>
        <taxon>Bacillati</taxon>
        <taxon>Bacillota</taxon>
        <taxon>Clostridia</taxon>
        <taxon>Lachnospirales</taxon>
        <taxon>Lachnospiraceae</taxon>
        <taxon>Robinsoniella</taxon>
    </lineage>
</organism>
<evidence type="ECO:0000313" key="2">
    <source>
        <dbReference type="Proteomes" id="UP000306509"/>
    </source>
</evidence>
<dbReference type="AlphaFoldDB" id="A0A4U8Q575"/>
<comment type="caution">
    <text evidence="1">The sequence shown here is derived from an EMBL/GenBank/DDBJ whole genome shotgun (WGS) entry which is preliminary data.</text>
</comment>
<proteinExistence type="predicted"/>
<protein>
    <submittedName>
        <fullName evidence="1">Phage-like element PBSX protein XkdM</fullName>
    </submittedName>
</protein>
<gene>
    <name evidence="1" type="primary">xkdM</name>
    <name evidence="1" type="ORF">DSM106044_03082</name>
</gene>
<dbReference type="Pfam" id="PF09393">
    <property type="entry name" value="DUF2001"/>
    <property type="match status" value="1"/>
</dbReference>
<dbReference type="InterPro" id="IPR018989">
    <property type="entry name" value="DUF2001"/>
</dbReference>
<reference evidence="1 2" key="1">
    <citation type="journal article" date="2019" name="Anaerobe">
        <title>Detection of Robinsoniella peoriensis in multiple bone samples of a trauma patient.</title>
        <authorList>
            <person name="Schrottner P."/>
            <person name="Hartwich K."/>
            <person name="Bunk B."/>
            <person name="Schober I."/>
            <person name="Helbig S."/>
            <person name="Rudolph W.W."/>
            <person name="Gunzer F."/>
        </authorList>
    </citation>
    <scope>NUCLEOTIDE SEQUENCE [LARGE SCALE GENOMIC DNA]</scope>
    <source>
        <strain evidence="1 2">DSM 106044</strain>
    </source>
</reference>
<keyword evidence="2" id="KW-1185">Reference proteome</keyword>
<sequence>MGTRAYMESMDAVSGSLADCFIEIAGKRYNFMQMTKFESKIEKTLTEVKILGKTGIGHKSGPWKGTWSGTAHYNQTLIRKLLRDYKNTGIDGGFEIMVVNNDPASSAGSQSISHKGCLISGGILAKFDAGTEVLEEEISGTFDDFEIGGSFNENKAMLDFTI</sequence>
<accession>A0A4U8Q575</accession>
<name>A0A4U8Q575_9FIRM</name>
<dbReference type="EMBL" id="QGQD01000060">
    <property type="protein sequence ID" value="TLC99991.1"/>
    <property type="molecule type" value="Genomic_DNA"/>
</dbReference>
<dbReference type="SUPFAM" id="SSF69279">
    <property type="entry name" value="Phage tail proteins"/>
    <property type="match status" value="1"/>
</dbReference>